<dbReference type="OrthoDB" id="45365at2759"/>
<dbReference type="SUPFAM" id="SSF117281">
    <property type="entry name" value="Kelch motif"/>
    <property type="match status" value="1"/>
</dbReference>
<keyword evidence="5" id="KW-0677">Repeat</keyword>
<gene>
    <name evidence="9" type="ORF">JZ751_029174</name>
</gene>
<keyword evidence="10" id="KW-1185">Reference proteome</keyword>
<evidence type="ECO:0000256" key="5">
    <source>
        <dbReference type="ARBA" id="ARBA00022737"/>
    </source>
</evidence>
<dbReference type="PANTHER" id="PTHR45632:SF4">
    <property type="entry name" value="KELCH-LIKE PROTEIN 36"/>
    <property type="match status" value="1"/>
</dbReference>
<feature type="domain" description="BTB" evidence="8">
    <location>
        <begin position="256"/>
        <end position="323"/>
    </location>
</feature>
<evidence type="ECO:0000256" key="1">
    <source>
        <dbReference type="ARBA" id="ARBA00003098"/>
    </source>
</evidence>
<dbReference type="InterPro" id="IPR006652">
    <property type="entry name" value="Kelch_1"/>
</dbReference>
<dbReference type="SMART" id="SM00875">
    <property type="entry name" value="BACK"/>
    <property type="match status" value="1"/>
</dbReference>
<evidence type="ECO:0000313" key="9">
    <source>
        <dbReference type="EMBL" id="KAG9348857.1"/>
    </source>
</evidence>
<dbReference type="Pfam" id="PF07707">
    <property type="entry name" value="BACK"/>
    <property type="match status" value="1"/>
</dbReference>
<keyword evidence="4" id="KW-0880">Kelch repeat</keyword>
<comment type="caution">
    <text evidence="9">The sequence shown here is derived from an EMBL/GenBank/DDBJ whole genome shotgun (WGS) entry which is preliminary data.</text>
</comment>
<dbReference type="CDD" id="cd14733">
    <property type="entry name" value="BACK"/>
    <property type="match status" value="1"/>
</dbReference>
<dbReference type="Gene3D" id="2.120.10.80">
    <property type="entry name" value="Kelch-type beta propeller"/>
    <property type="match status" value="1"/>
</dbReference>
<accession>A0A8T2PJ11</accession>
<dbReference type="SMART" id="SM00225">
    <property type="entry name" value="BTB"/>
    <property type="match status" value="1"/>
</dbReference>
<reference evidence="9" key="1">
    <citation type="thesis" date="2021" institute="BYU ScholarsArchive" country="Provo, UT, USA">
        <title>Applications of and Algorithms for Genome Assembly and Genomic Analyses with an Emphasis on Marine Teleosts.</title>
        <authorList>
            <person name="Pickett B.D."/>
        </authorList>
    </citation>
    <scope>NUCLEOTIDE SEQUENCE</scope>
    <source>
        <strain evidence="9">HI-2016</strain>
    </source>
</reference>
<dbReference type="Proteomes" id="UP000824540">
    <property type="component" value="Unassembled WGS sequence"/>
</dbReference>
<dbReference type="Gene3D" id="1.25.40.420">
    <property type="match status" value="1"/>
</dbReference>
<dbReference type="PROSITE" id="PS50097">
    <property type="entry name" value="BTB"/>
    <property type="match status" value="1"/>
</dbReference>
<comment type="function">
    <text evidence="1">Probable substrate-specific adapter of an E3 ubiquitin-protein ligase complex which mediates the ubiquitination and subsequent proteasomal degradation of target proteins.</text>
</comment>
<dbReference type="InterPro" id="IPR056737">
    <property type="entry name" value="Beta-prop_ATRN-MKLN-like"/>
</dbReference>
<evidence type="ECO:0000256" key="3">
    <source>
        <dbReference type="ARBA" id="ARBA00019802"/>
    </source>
</evidence>
<name>A0A8T2PJ11_9TELE</name>
<dbReference type="GO" id="GO:0097602">
    <property type="term" value="F:cullin family protein binding"/>
    <property type="evidence" value="ECO:0007669"/>
    <property type="project" value="TreeGrafter"/>
</dbReference>
<feature type="region of interest" description="Disordered" evidence="7">
    <location>
        <begin position="92"/>
        <end position="112"/>
    </location>
</feature>
<dbReference type="Pfam" id="PF00651">
    <property type="entry name" value="BTB"/>
    <property type="match status" value="1"/>
</dbReference>
<proteinExistence type="predicted"/>
<protein>
    <recommendedName>
        <fullName evidence="3">Kelch-like protein 36</fullName>
    </recommendedName>
</protein>
<dbReference type="AlphaFoldDB" id="A0A8T2PJ11"/>
<dbReference type="InterPro" id="IPR011333">
    <property type="entry name" value="SKP1/BTB/POZ_sf"/>
</dbReference>
<sequence length="841" mass="94217">MESLSQELPPFPKQRENPNIQEFHREAAEPAGTIPRHSDDQMSMNIEENLSVLQTQPLLRLQEEIHHREGLQTPHHRLQPHPAFPLSQGTVLHSTPKHSKTSPHQPLHPVTPVLSRDPKCIRMCHMVPWSKEREVQGIGALGAGVQHWTWQGILAEKFLSVEEPVRRKVRTVSVMRSQSGGLLPTPPRGFQLLPAEVDFGVLREGYTYCVPVIMKNVGVDSCRPYMILNPSPHPSSLETCMTAGVQEELRESMCLCDIRLVAENRSFWAHRSVLAAASPYFRVMFTSDMLERTMEAVELKAIPAAGLKCALDFIYTSQLSSNFESIEDVLLASTHLQVAELTECCALILKESLRVDNIFEILSLSERYNLSALKSQCLAFISQKLDAVLNTQEGSLLQIDWDCFLGVIRRDDVNPLVCESDILELAMKWFNYDRRSREACLEQLVMEMRLGLIFPSDVDYESDGQLYSSAKLLREAVPEGGRYLRMLQRGDSRFQTDSAFQNWFKIRSTRKGVLATCGKTTGSLECGEIMVLTGESMDSWETISRRKGMYNHCTVVLDDYLYLIGGQNSWFNDNHEEEAVASAWRFDPRFRRWTALADMNVRRRRFHCSALRGGIYAVGGRGEGGLLFSAERYNPAQDTWTHIRALPRPLSSHAGAVYQEQLYICGGSSGEVFSDALFRYSPDQDEWTGLASLRHARGFHSMTAVGDKIYVIGGVVLGRGGDAAGRSYSDLLVTECYSPHVDQWTELSPLPAGHSQHGASAIGHTIYILGGFSWTAEGFLNTVHLYDTWTDTWGAGPTLPRPLVGLSSATLTIPRGLCQVHADEVTAEQDDDVAVESVERI</sequence>
<evidence type="ECO:0000313" key="10">
    <source>
        <dbReference type="Proteomes" id="UP000824540"/>
    </source>
</evidence>
<dbReference type="SUPFAM" id="SSF54695">
    <property type="entry name" value="POZ domain"/>
    <property type="match status" value="1"/>
</dbReference>
<dbReference type="InterPro" id="IPR015915">
    <property type="entry name" value="Kelch-typ_b-propeller"/>
</dbReference>
<organism evidence="9 10">
    <name type="scientific">Albula glossodonta</name>
    <name type="common">roundjaw bonefish</name>
    <dbReference type="NCBI Taxonomy" id="121402"/>
    <lineage>
        <taxon>Eukaryota</taxon>
        <taxon>Metazoa</taxon>
        <taxon>Chordata</taxon>
        <taxon>Craniata</taxon>
        <taxon>Vertebrata</taxon>
        <taxon>Euteleostomi</taxon>
        <taxon>Actinopterygii</taxon>
        <taxon>Neopterygii</taxon>
        <taxon>Teleostei</taxon>
        <taxon>Albuliformes</taxon>
        <taxon>Albulidae</taxon>
        <taxon>Albula</taxon>
    </lineage>
</organism>
<dbReference type="EMBL" id="JAFBMS010000010">
    <property type="protein sequence ID" value="KAG9348857.1"/>
    <property type="molecule type" value="Genomic_DNA"/>
</dbReference>
<dbReference type="PANTHER" id="PTHR45632">
    <property type="entry name" value="LD33804P"/>
    <property type="match status" value="1"/>
</dbReference>
<evidence type="ECO:0000256" key="2">
    <source>
        <dbReference type="ARBA" id="ARBA00004906"/>
    </source>
</evidence>
<evidence type="ECO:0000256" key="7">
    <source>
        <dbReference type="SAM" id="MobiDB-lite"/>
    </source>
</evidence>
<dbReference type="SMART" id="SM00612">
    <property type="entry name" value="Kelch"/>
    <property type="match status" value="5"/>
</dbReference>
<dbReference type="Gene3D" id="3.30.710.10">
    <property type="entry name" value="Potassium Channel Kv1.1, Chain A"/>
    <property type="match status" value="1"/>
</dbReference>
<dbReference type="InterPro" id="IPR011705">
    <property type="entry name" value="BACK"/>
</dbReference>
<comment type="pathway">
    <text evidence="2">Protein modification; protein ubiquitination.</text>
</comment>
<keyword evidence="6" id="KW-0833">Ubl conjugation pathway</keyword>
<dbReference type="Pfam" id="PF24981">
    <property type="entry name" value="Beta-prop_ATRN-LZTR1"/>
    <property type="match status" value="1"/>
</dbReference>
<evidence type="ECO:0000256" key="4">
    <source>
        <dbReference type="ARBA" id="ARBA00022441"/>
    </source>
</evidence>
<evidence type="ECO:0000259" key="8">
    <source>
        <dbReference type="PROSITE" id="PS50097"/>
    </source>
</evidence>
<evidence type="ECO:0000256" key="6">
    <source>
        <dbReference type="ARBA" id="ARBA00022786"/>
    </source>
</evidence>
<dbReference type="InterPro" id="IPR000210">
    <property type="entry name" value="BTB/POZ_dom"/>
</dbReference>